<proteinExistence type="predicted"/>
<reference evidence="2 3" key="1">
    <citation type="submission" date="2009-01" db="EMBL/GenBank/DDBJ databases">
        <title>Complete sequence of Geobacter sp. FRC-32.</title>
        <authorList>
            <consortium name="US DOE Joint Genome Institute"/>
            <person name="Lucas S."/>
            <person name="Copeland A."/>
            <person name="Lapidus A."/>
            <person name="Glavina del Rio T."/>
            <person name="Dalin E."/>
            <person name="Tice H."/>
            <person name="Bruce D."/>
            <person name="Goodwin L."/>
            <person name="Pitluck S."/>
            <person name="Saunders E."/>
            <person name="Brettin T."/>
            <person name="Detter J.C."/>
            <person name="Han C."/>
            <person name="Larimer F."/>
            <person name="Land M."/>
            <person name="Hauser L."/>
            <person name="Kyrpides N."/>
            <person name="Ovchinnikova G."/>
            <person name="Kostka J."/>
            <person name="Richardson P."/>
        </authorList>
    </citation>
    <scope>NUCLEOTIDE SEQUENCE [LARGE SCALE GENOMIC DNA]</scope>
    <source>
        <strain evidence="3">DSM 22248 / JCM 15807 / FRC-32</strain>
    </source>
</reference>
<dbReference type="Pfam" id="PF07238">
    <property type="entry name" value="PilZ"/>
    <property type="match status" value="1"/>
</dbReference>
<dbReference type="GO" id="GO:0035438">
    <property type="term" value="F:cyclic-di-GMP binding"/>
    <property type="evidence" value="ECO:0007669"/>
    <property type="project" value="InterPro"/>
</dbReference>
<dbReference type="Gene3D" id="2.40.10.220">
    <property type="entry name" value="predicted glycosyltransferase like domains"/>
    <property type="match status" value="1"/>
</dbReference>
<evidence type="ECO:0000313" key="3">
    <source>
        <dbReference type="Proteomes" id="UP000007721"/>
    </source>
</evidence>
<dbReference type="SUPFAM" id="SSF141371">
    <property type="entry name" value="PilZ domain-like"/>
    <property type="match status" value="1"/>
</dbReference>
<dbReference type="InterPro" id="IPR009875">
    <property type="entry name" value="PilZ_domain"/>
</dbReference>
<evidence type="ECO:0000313" key="2">
    <source>
        <dbReference type="EMBL" id="ACM19770.1"/>
    </source>
</evidence>
<gene>
    <name evidence="2" type="ordered locus">Geob_1410</name>
</gene>
<keyword evidence="3" id="KW-1185">Reference proteome</keyword>
<protein>
    <submittedName>
        <fullName evidence="2">PilZ domain protein</fullName>
    </submittedName>
</protein>
<dbReference type="HOGENOM" id="CLU_146776_1_0_7"/>
<accession>B9M4P4</accession>
<organism evidence="2 3">
    <name type="scientific">Geotalea daltonii (strain DSM 22248 / JCM 15807 / FRC-32)</name>
    <name type="common">Geobacter daltonii</name>
    <dbReference type="NCBI Taxonomy" id="316067"/>
    <lineage>
        <taxon>Bacteria</taxon>
        <taxon>Pseudomonadati</taxon>
        <taxon>Thermodesulfobacteriota</taxon>
        <taxon>Desulfuromonadia</taxon>
        <taxon>Geobacterales</taxon>
        <taxon>Geobacteraceae</taxon>
        <taxon>Geotalea</taxon>
    </lineage>
</organism>
<dbReference type="Proteomes" id="UP000007721">
    <property type="component" value="Chromosome"/>
</dbReference>
<sequence length="118" mass="13136">MTQRKFDRFSFKADAHITYNNVTFTGEVADLSLKGLFVKTTQVIAVNEPVKVSINFKGSEEKFSFTIPATVVRRTDTGIGLSFKRIDMDSVLCEKRATDGQEEADALKEFVDDADTSS</sequence>
<dbReference type="EMBL" id="CP001390">
    <property type="protein sequence ID" value="ACM19770.1"/>
    <property type="molecule type" value="Genomic_DNA"/>
</dbReference>
<dbReference type="AlphaFoldDB" id="B9M4P4"/>
<name>B9M4P4_GEODF</name>
<dbReference type="RefSeq" id="WP_012646499.1">
    <property type="nucleotide sequence ID" value="NC_011979.1"/>
</dbReference>
<dbReference type="KEGG" id="geo:Geob_1410"/>
<feature type="domain" description="PilZ" evidence="1">
    <location>
        <begin position="3"/>
        <end position="90"/>
    </location>
</feature>
<evidence type="ECO:0000259" key="1">
    <source>
        <dbReference type="Pfam" id="PF07238"/>
    </source>
</evidence>